<protein>
    <submittedName>
        <fullName evidence="2">PEP-CTERM sorting domain-containing protein</fullName>
    </submittedName>
</protein>
<accession>A0A552LCY5</accession>
<evidence type="ECO:0000256" key="1">
    <source>
        <dbReference type="SAM" id="SignalP"/>
    </source>
</evidence>
<evidence type="ECO:0000313" key="2">
    <source>
        <dbReference type="EMBL" id="TRV18067.1"/>
    </source>
</evidence>
<dbReference type="Proteomes" id="UP000318616">
    <property type="component" value="Unassembled WGS sequence"/>
</dbReference>
<comment type="caution">
    <text evidence="2">The sequence shown here is derived from an EMBL/GenBank/DDBJ whole genome shotgun (WGS) entry which is preliminary data.</text>
</comment>
<gene>
    <name evidence="2" type="ORF">EWV88_21410</name>
</gene>
<feature type="chain" id="PRO_5022151795" evidence="1">
    <location>
        <begin position="26"/>
        <end position="198"/>
    </location>
</feature>
<sequence>MRSHQVAVLLSTFATVALVAPAVQAGTLVTSLPIQFVTTTGGFSSPSTPPGSSDPINGISATIDGTGSGSTIPFNPTTGGAILGNFLGANVLFNYVAGNPLTFDLLSNNTSVFNQSFSTTGSYNIDLASVVPGVANTDLVVRFSVLSGTGTTSISGVKLQITTKTPEPGNMTAIGLLGLGLAGAATRRQLQEKAKTKV</sequence>
<dbReference type="EMBL" id="SFAP01000264">
    <property type="protein sequence ID" value="TRV18067.1"/>
    <property type="molecule type" value="Genomic_DNA"/>
</dbReference>
<reference evidence="2 3" key="1">
    <citation type="submission" date="2019-01" db="EMBL/GenBank/DDBJ databases">
        <title>Coherence of Microcystis species and biogeography revealed through population genomics.</title>
        <authorList>
            <person name="Perez-Carrascal O.M."/>
            <person name="Terrat Y."/>
            <person name="Giani A."/>
            <person name="Fortin N."/>
            <person name="Tromas N."/>
            <person name="Shapiro B.J."/>
        </authorList>
    </citation>
    <scope>NUCLEOTIDE SEQUENCE [LARGE SCALE GENOMIC DNA]</scope>
    <source>
        <strain evidence="2">Mw_MB_S_20031200_S109D</strain>
    </source>
</reference>
<evidence type="ECO:0000313" key="3">
    <source>
        <dbReference type="Proteomes" id="UP000318616"/>
    </source>
</evidence>
<proteinExistence type="predicted"/>
<organism evidence="2 3">
    <name type="scientific">Microcystis wesenbergii Mw_MB_S_20031200_S109D</name>
    <dbReference type="NCBI Taxonomy" id="2486241"/>
    <lineage>
        <taxon>Bacteria</taxon>
        <taxon>Bacillati</taxon>
        <taxon>Cyanobacteriota</taxon>
        <taxon>Cyanophyceae</taxon>
        <taxon>Oscillatoriophycideae</taxon>
        <taxon>Chroococcales</taxon>
        <taxon>Microcystaceae</taxon>
        <taxon>Microcystis</taxon>
    </lineage>
</organism>
<keyword evidence="1" id="KW-0732">Signal</keyword>
<feature type="signal peptide" evidence="1">
    <location>
        <begin position="1"/>
        <end position="25"/>
    </location>
</feature>
<dbReference type="AlphaFoldDB" id="A0A552LCY5"/>
<name>A0A552LCY5_9CHRO</name>